<accession>A0A9N9PSM7</accession>
<dbReference type="GO" id="GO:0012506">
    <property type="term" value="C:vesicle membrane"/>
    <property type="evidence" value="ECO:0007669"/>
    <property type="project" value="TreeGrafter"/>
</dbReference>
<evidence type="ECO:0000313" key="3">
    <source>
        <dbReference type="EMBL" id="CAG8952657.1"/>
    </source>
</evidence>
<dbReference type="CDD" id="cd16105">
    <property type="entry name" value="Ubl_ASPSCR1_like"/>
    <property type="match status" value="1"/>
</dbReference>
<evidence type="ECO:0000259" key="2">
    <source>
        <dbReference type="Pfam" id="PF11470"/>
    </source>
</evidence>
<feature type="compositionally biased region" description="Polar residues" evidence="1">
    <location>
        <begin position="452"/>
        <end position="466"/>
    </location>
</feature>
<dbReference type="PANTHER" id="PTHR46467">
    <property type="entry name" value="TETHER CONTAINING UBX DOMAIN FOR GLUT4"/>
    <property type="match status" value="1"/>
</dbReference>
<reference evidence="3" key="1">
    <citation type="submission" date="2021-07" db="EMBL/GenBank/DDBJ databases">
        <authorList>
            <person name="Durling M."/>
        </authorList>
    </citation>
    <scope>NUCLEOTIDE SEQUENCE</scope>
</reference>
<dbReference type="GO" id="GO:0006886">
    <property type="term" value="P:intracellular protein transport"/>
    <property type="evidence" value="ECO:0007669"/>
    <property type="project" value="TreeGrafter"/>
</dbReference>
<dbReference type="PANTHER" id="PTHR46467:SF1">
    <property type="entry name" value="TETHER CONTAINING UBX DOMAIN FOR GLUT4"/>
    <property type="match status" value="1"/>
</dbReference>
<dbReference type="InterPro" id="IPR029071">
    <property type="entry name" value="Ubiquitin-like_domsf"/>
</dbReference>
<gene>
    <name evidence="3" type="ORF">HYFRA_00009765</name>
</gene>
<comment type="caution">
    <text evidence="3">The sequence shown here is derived from an EMBL/GenBank/DDBJ whole genome shotgun (WGS) entry which is preliminary data.</text>
</comment>
<dbReference type="GO" id="GO:0005634">
    <property type="term" value="C:nucleus"/>
    <property type="evidence" value="ECO:0007669"/>
    <property type="project" value="TreeGrafter"/>
</dbReference>
<dbReference type="SUPFAM" id="SSF54236">
    <property type="entry name" value="Ubiquitin-like"/>
    <property type="match status" value="2"/>
</dbReference>
<dbReference type="Pfam" id="PF11470">
    <property type="entry name" value="TUG-UBL1"/>
    <property type="match status" value="1"/>
</dbReference>
<dbReference type="CDD" id="cd17075">
    <property type="entry name" value="UBX1_UBXN9"/>
    <property type="match status" value="1"/>
</dbReference>
<protein>
    <recommendedName>
        <fullName evidence="2">TUG ubiquitin-like domain-containing protein</fullName>
    </recommendedName>
</protein>
<feature type="region of interest" description="Disordered" evidence="1">
    <location>
        <begin position="220"/>
        <end position="267"/>
    </location>
</feature>
<dbReference type="InterPro" id="IPR059238">
    <property type="entry name" value="UBX1_UBXN9"/>
</dbReference>
<dbReference type="Gene3D" id="3.10.20.90">
    <property type="entry name" value="Phosphatidylinositol 3-kinase Catalytic Subunit, Chain A, domain 1"/>
    <property type="match status" value="1"/>
</dbReference>
<evidence type="ECO:0000256" key="1">
    <source>
        <dbReference type="SAM" id="MobiDB-lite"/>
    </source>
</evidence>
<feature type="compositionally biased region" description="Low complexity" evidence="1">
    <location>
        <begin position="238"/>
        <end position="253"/>
    </location>
</feature>
<dbReference type="OrthoDB" id="440781at2759"/>
<dbReference type="Proteomes" id="UP000696280">
    <property type="component" value="Unassembled WGS sequence"/>
</dbReference>
<feature type="region of interest" description="Disordered" evidence="1">
    <location>
        <begin position="448"/>
        <end position="489"/>
    </location>
</feature>
<proteinExistence type="predicted"/>
<dbReference type="InterPro" id="IPR021569">
    <property type="entry name" value="TUG-UBL1"/>
</dbReference>
<feature type="domain" description="TUG ubiquitin-like" evidence="2">
    <location>
        <begin position="9"/>
        <end position="71"/>
    </location>
</feature>
<evidence type="ECO:0000313" key="4">
    <source>
        <dbReference type="Proteomes" id="UP000696280"/>
    </source>
</evidence>
<organism evidence="3 4">
    <name type="scientific">Hymenoscyphus fraxineus</name>
    <dbReference type="NCBI Taxonomy" id="746836"/>
    <lineage>
        <taxon>Eukaryota</taxon>
        <taxon>Fungi</taxon>
        <taxon>Dikarya</taxon>
        <taxon>Ascomycota</taxon>
        <taxon>Pezizomycotina</taxon>
        <taxon>Leotiomycetes</taxon>
        <taxon>Helotiales</taxon>
        <taxon>Helotiaceae</taxon>
        <taxon>Hymenoscyphus</taxon>
    </lineage>
</organism>
<name>A0A9N9PSM7_9HELO</name>
<dbReference type="EMBL" id="CAJVRL010000046">
    <property type="protein sequence ID" value="CAG8952657.1"/>
    <property type="molecule type" value="Genomic_DNA"/>
</dbReference>
<dbReference type="GO" id="GO:0005737">
    <property type="term" value="C:cytoplasm"/>
    <property type="evidence" value="ECO:0007669"/>
    <property type="project" value="TreeGrafter"/>
</dbReference>
<dbReference type="AlphaFoldDB" id="A0A9N9PSM7"/>
<keyword evidence="4" id="KW-1185">Reference proteome</keyword>
<sequence>MASHVVVTDTSFRRQNIKVTPGTYMTDVLEEACKKFGLKSSNYVLKNKGKSIPMEVPFRQAGIVPGAKLELVVASKSPTVISVALQLPEEYAASVPGGRLTDKFSSDTTIWHVLRKFESVESKNFNFTARGNTNVQNGNVLEARIFYEMPVVNLMGRDYAEFTDLQKTLAQFGFNKGSCLIRLNFKGTDKPLEEAMAIIEEYFKEDPVQPAASVPAAAPVEDFNSPVDSAKATSEEATPNTETETSQTEPEPTASLPTPESEQELVGPDQRPITIYSAPTGDVPKAALQPFREEDYEPSIIHAKLHQDRLKSSTHNQRLLSYGEVERLEKEKAAKITSTKTVKIKIKFPDQSTIISPFEAHETGLDLHKYVTGVIRVENQPFKLGWIDATGKRHVVPQDGKKLIQDLRFEGNVMVNFTWGEGVSDAATKAPTLKPQFAQKAKEIPIPEIVSAAQSETAGASSSSVGQADPKPKPKGKGGVPSWLKLGKK</sequence>